<keyword evidence="1" id="KW-0812">Transmembrane</keyword>
<evidence type="ECO:0008006" key="4">
    <source>
        <dbReference type="Google" id="ProtNLM"/>
    </source>
</evidence>
<dbReference type="Proteomes" id="UP000680304">
    <property type="component" value="Unassembled WGS sequence"/>
</dbReference>
<protein>
    <recommendedName>
        <fullName evidence="4">Chemotaxis methyl-accepting receptor HlyB-like 4HB MCP domain-containing protein</fullName>
    </recommendedName>
</protein>
<gene>
    <name evidence="2" type="ORF">PACILC2_56770</name>
</gene>
<name>A0ABQ4NFS4_9BACL</name>
<comment type="caution">
    <text evidence="2">The sequence shown here is derived from an EMBL/GenBank/DDBJ whole genome shotgun (WGS) entry which is preliminary data.</text>
</comment>
<dbReference type="RefSeq" id="WP_213531840.1">
    <property type="nucleotide sequence ID" value="NZ_BOVJ01000257.1"/>
</dbReference>
<keyword evidence="1" id="KW-1133">Transmembrane helix</keyword>
<keyword evidence="3" id="KW-1185">Reference proteome</keyword>
<feature type="transmembrane region" description="Helical" evidence="1">
    <location>
        <begin position="12"/>
        <end position="35"/>
    </location>
</feature>
<sequence length="175" mass="18861">MKLESKSTKRSYALAVTLVLLVFSLMGNVLLYTLYLKNGMDRGVENGKQIVRAAEGAKRHVASVMDGTAGLLEAVSPEERASALYRLGLSLRDADLLAEFTETAVKISGEDAAAERRSASHFILSVERSFGDIANGAGVLTAAEREEILAIRAAYEQMQGILDKFDTSAGDNKSF</sequence>
<dbReference type="EMBL" id="BOVJ01000257">
    <property type="protein sequence ID" value="GIQ67109.1"/>
    <property type="molecule type" value="Genomic_DNA"/>
</dbReference>
<evidence type="ECO:0000256" key="1">
    <source>
        <dbReference type="SAM" id="Phobius"/>
    </source>
</evidence>
<keyword evidence="1" id="KW-0472">Membrane</keyword>
<evidence type="ECO:0000313" key="2">
    <source>
        <dbReference type="EMBL" id="GIQ67109.1"/>
    </source>
</evidence>
<reference evidence="2 3" key="1">
    <citation type="submission" date="2021-04" db="EMBL/GenBank/DDBJ databases">
        <title>Draft genome sequence of Paenibacillus cisolokensis, LC2-13A.</title>
        <authorList>
            <person name="Uke A."/>
            <person name="Chhe C."/>
            <person name="Baramee S."/>
            <person name="Kosugi A."/>
        </authorList>
    </citation>
    <scope>NUCLEOTIDE SEQUENCE [LARGE SCALE GENOMIC DNA]</scope>
    <source>
        <strain evidence="2 3">LC2-13A</strain>
    </source>
</reference>
<accession>A0ABQ4NFS4</accession>
<evidence type="ECO:0000313" key="3">
    <source>
        <dbReference type="Proteomes" id="UP000680304"/>
    </source>
</evidence>
<proteinExistence type="predicted"/>
<organism evidence="2 3">
    <name type="scientific">Paenibacillus cisolokensis</name>
    <dbReference type="NCBI Taxonomy" id="1658519"/>
    <lineage>
        <taxon>Bacteria</taxon>
        <taxon>Bacillati</taxon>
        <taxon>Bacillota</taxon>
        <taxon>Bacilli</taxon>
        <taxon>Bacillales</taxon>
        <taxon>Paenibacillaceae</taxon>
        <taxon>Paenibacillus</taxon>
    </lineage>
</organism>